<dbReference type="EMBL" id="QAOH01000004">
    <property type="protein sequence ID" value="PTQ74607.1"/>
    <property type="molecule type" value="Genomic_DNA"/>
</dbReference>
<dbReference type="PANTHER" id="PTHR24221">
    <property type="entry name" value="ATP-BINDING CASSETTE SUB-FAMILY B"/>
    <property type="match status" value="1"/>
</dbReference>
<dbReference type="InterPro" id="IPR039421">
    <property type="entry name" value="Type_1_exporter"/>
</dbReference>
<feature type="transmembrane region" description="Helical" evidence="5">
    <location>
        <begin position="134"/>
        <end position="152"/>
    </location>
</feature>
<evidence type="ECO:0000256" key="4">
    <source>
        <dbReference type="ARBA" id="ARBA00023136"/>
    </source>
</evidence>
<dbReference type="PROSITE" id="PS50929">
    <property type="entry name" value="ABC_TM1F"/>
    <property type="match status" value="1"/>
</dbReference>
<name>A0A2T5HSN5_9RHOB</name>
<dbReference type="PANTHER" id="PTHR24221:SF654">
    <property type="entry name" value="ATP-BINDING CASSETTE SUB-FAMILY B MEMBER 6"/>
    <property type="match status" value="1"/>
</dbReference>
<keyword evidence="3 5" id="KW-1133">Transmembrane helix</keyword>
<keyword evidence="7" id="KW-0547">Nucleotide-binding</keyword>
<dbReference type="Gene3D" id="1.20.1560.10">
    <property type="entry name" value="ABC transporter type 1, transmembrane domain"/>
    <property type="match status" value="1"/>
</dbReference>
<feature type="transmembrane region" description="Helical" evidence="5">
    <location>
        <begin position="158"/>
        <end position="178"/>
    </location>
</feature>
<feature type="transmembrane region" description="Helical" evidence="5">
    <location>
        <begin position="235"/>
        <end position="257"/>
    </location>
</feature>
<organism evidence="7 8">
    <name type="scientific">Celeribacter persicus</name>
    <dbReference type="NCBI Taxonomy" id="1651082"/>
    <lineage>
        <taxon>Bacteria</taxon>
        <taxon>Pseudomonadati</taxon>
        <taxon>Pseudomonadota</taxon>
        <taxon>Alphaproteobacteria</taxon>
        <taxon>Rhodobacterales</taxon>
        <taxon>Roseobacteraceae</taxon>
        <taxon>Celeribacter</taxon>
    </lineage>
</organism>
<dbReference type="Pfam" id="PF00664">
    <property type="entry name" value="ABC_membrane"/>
    <property type="match status" value="1"/>
</dbReference>
<evidence type="ECO:0000256" key="3">
    <source>
        <dbReference type="ARBA" id="ARBA00022989"/>
    </source>
</evidence>
<keyword evidence="4 5" id="KW-0472">Membrane</keyword>
<dbReference type="GO" id="GO:0005524">
    <property type="term" value="F:ATP binding"/>
    <property type="evidence" value="ECO:0007669"/>
    <property type="project" value="UniProtKB-KW"/>
</dbReference>
<evidence type="ECO:0000256" key="1">
    <source>
        <dbReference type="ARBA" id="ARBA00004651"/>
    </source>
</evidence>
<dbReference type="InterPro" id="IPR011527">
    <property type="entry name" value="ABC1_TM_dom"/>
</dbReference>
<feature type="transmembrane region" description="Helical" evidence="5">
    <location>
        <begin position="53"/>
        <end position="73"/>
    </location>
</feature>
<evidence type="ECO:0000256" key="2">
    <source>
        <dbReference type="ARBA" id="ARBA00022692"/>
    </source>
</evidence>
<comment type="caution">
    <text evidence="7">The sequence shown here is derived from an EMBL/GenBank/DDBJ whole genome shotgun (WGS) entry which is preliminary data.</text>
</comment>
<comment type="subcellular location">
    <subcellularLocation>
        <location evidence="1">Cell membrane</location>
        <topology evidence="1">Multi-pass membrane protein</topology>
    </subcellularLocation>
</comment>
<dbReference type="GO" id="GO:0005886">
    <property type="term" value="C:plasma membrane"/>
    <property type="evidence" value="ECO:0007669"/>
    <property type="project" value="UniProtKB-SubCell"/>
</dbReference>
<keyword evidence="7" id="KW-0067">ATP-binding</keyword>
<keyword evidence="2 5" id="KW-0812">Transmembrane</keyword>
<dbReference type="Proteomes" id="UP000244077">
    <property type="component" value="Unassembled WGS sequence"/>
</dbReference>
<evidence type="ECO:0000313" key="7">
    <source>
        <dbReference type="EMBL" id="PTQ74607.1"/>
    </source>
</evidence>
<dbReference type="InterPro" id="IPR036640">
    <property type="entry name" value="ABC1_TM_sf"/>
</dbReference>
<sequence>MKQMPRLLAPGRRTPLARVTLLTLVQGLGAAAAAFATRALFEALHAGAPDLPLFPMVVLGLSGLVVATSRIAARVQSERLAQSYVLDLRAALFEHAAGMAACDVAARRSGYMSLRFVGDMTAFRNWAGRGVPRLVAGGILIPATLAVLGLLSPALLLAVLPPLGIGLVLILAGGLRLAPLHRRLRARRGRIAAEMAERMTLAPDLDRLGRRNKELHRLHRQSGRMIETALARLRLAETLTAIPEMMAGLTAVLILLIGAREGLGTGTIAAALSALGLLLAPMRDLATVWNLHAGWRAAQEKCAAALARRQRPPYGTRGLPKGPVSLRIEALELPGHPKFSCTLAAGEAVRIALGERAETALFNILLGRDPKPAGQIQLSGIPLDELSRGALRRNLCRIGPDVPMLQGSLRRALIFGTGISIDDAVLRDRIRHLRLDEVLCPDGDLDRRITEGGRTLSLSERTAVSLVRASLCHPRILLIGQDFAAARPEVTNAVQRWIDGTTTTVIWGELLEVPITTATHSTSLQANS</sequence>
<protein>
    <submittedName>
        <fullName evidence="7">ATP-binding cassette subfamily B protein/ATP-binding cassette subfamily C protein CydC</fullName>
    </submittedName>
</protein>
<dbReference type="SUPFAM" id="SSF90123">
    <property type="entry name" value="ABC transporter transmembrane region"/>
    <property type="match status" value="1"/>
</dbReference>
<dbReference type="InterPro" id="IPR027417">
    <property type="entry name" value="P-loop_NTPase"/>
</dbReference>
<dbReference type="GO" id="GO:0034040">
    <property type="term" value="F:ATPase-coupled lipid transmembrane transporter activity"/>
    <property type="evidence" value="ECO:0007669"/>
    <property type="project" value="TreeGrafter"/>
</dbReference>
<dbReference type="AlphaFoldDB" id="A0A2T5HSN5"/>
<proteinExistence type="predicted"/>
<keyword evidence="8" id="KW-1185">Reference proteome</keyword>
<gene>
    <name evidence="7" type="ORF">C8N42_104252</name>
</gene>
<evidence type="ECO:0000259" key="6">
    <source>
        <dbReference type="PROSITE" id="PS50929"/>
    </source>
</evidence>
<evidence type="ECO:0000256" key="5">
    <source>
        <dbReference type="SAM" id="Phobius"/>
    </source>
</evidence>
<reference evidence="7 8" key="1">
    <citation type="submission" date="2018-04" db="EMBL/GenBank/DDBJ databases">
        <title>Genomic Encyclopedia of Archaeal and Bacterial Type Strains, Phase II (KMG-II): from individual species to whole genera.</title>
        <authorList>
            <person name="Goeker M."/>
        </authorList>
    </citation>
    <scope>NUCLEOTIDE SEQUENCE [LARGE SCALE GENOMIC DNA]</scope>
    <source>
        <strain evidence="7 8">DSM 100434</strain>
    </source>
</reference>
<feature type="domain" description="ABC transmembrane type-1" evidence="6">
    <location>
        <begin position="19"/>
        <end position="294"/>
    </location>
</feature>
<dbReference type="GO" id="GO:0140359">
    <property type="term" value="F:ABC-type transporter activity"/>
    <property type="evidence" value="ECO:0007669"/>
    <property type="project" value="InterPro"/>
</dbReference>
<evidence type="ECO:0000313" key="8">
    <source>
        <dbReference type="Proteomes" id="UP000244077"/>
    </source>
</evidence>
<feature type="transmembrane region" description="Helical" evidence="5">
    <location>
        <begin position="21"/>
        <end position="41"/>
    </location>
</feature>
<dbReference type="Gene3D" id="3.40.50.300">
    <property type="entry name" value="P-loop containing nucleotide triphosphate hydrolases"/>
    <property type="match status" value="1"/>
</dbReference>
<dbReference type="SUPFAM" id="SSF52540">
    <property type="entry name" value="P-loop containing nucleoside triphosphate hydrolases"/>
    <property type="match status" value="1"/>
</dbReference>
<accession>A0A2T5HSN5</accession>